<dbReference type="PANTHER" id="PTHR11662">
    <property type="entry name" value="SOLUTE CARRIER FAMILY 17"/>
    <property type="match status" value="1"/>
</dbReference>
<dbReference type="FunFam" id="1.20.1250.20:FF:000003">
    <property type="entry name" value="Solute carrier family 17 member 3"/>
    <property type="match status" value="1"/>
</dbReference>
<dbReference type="Gene3D" id="1.20.1250.20">
    <property type="entry name" value="MFS general substrate transporter like domains"/>
    <property type="match status" value="2"/>
</dbReference>
<feature type="transmembrane region" description="Helical" evidence="7">
    <location>
        <begin position="430"/>
        <end position="453"/>
    </location>
</feature>
<reference evidence="9" key="2">
    <citation type="journal article" date="2013" name="Nature">
        <title>Insights into bilaterian evolution from three spiralian genomes.</title>
        <authorList>
            <person name="Simakov O."/>
            <person name="Marletaz F."/>
            <person name="Cho S.J."/>
            <person name="Edsinger-Gonzales E."/>
            <person name="Havlak P."/>
            <person name="Hellsten U."/>
            <person name="Kuo D.H."/>
            <person name="Larsson T."/>
            <person name="Lv J."/>
            <person name="Arendt D."/>
            <person name="Savage R."/>
            <person name="Osoegawa K."/>
            <person name="de Jong P."/>
            <person name="Grimwood J."/>
            <person name="Chapman J.A."/>
            <person name="Shapiro H."/>
            <person name="Aerts A."/>
            <person name="Otillar R.P."/>
            <person name="Terry A.Y."/>
            <person name="Boore J.L."/>
            <person name="Grigoriev I.V."/>
            <person name="Lindberg D.R."/>
            <person name="Seaver E.C."/>
            <person name="Weisblat D.A."/>
            <person name="Putnam N.H."/>
            <person name="Rokhsar D.S."/>
        </authorList>
    </citation>
    <scope>NUCLEOTIDE SEQUENCE</scope>
    <source>
        <strain evidence="9">I ESC-2004</strain>
    </source>
</reference>
<feature type="transmembrane region" description="Helical" evidence="7">
    <location>
        <begin position="234"/>
        <end position="257"/>
    </location>
</feature>
<evidence type="ECO:0000256" key="1">
    <source>
        <dbReference type="ARBA" id="ARBA00004141"/>
    </source>
</evidence>
<dbReference type="EnsemblMetazoa" id="CapteT222996">
    <property type="protein sequence ID" value="CapteP222996"/>
    <property type="gene ID" value="CapteG222996"/>
</dbReference>
<keyword evidence="2" id="KW-0813">Transport</keyword>
<evidence type="ECO:0000256" key="7">
    <source>
        <dbReference type="SAM" id="Phobius"/>
    </source>
</evidence>
<dbReference type="OMA" id="LITFWMP"/>
<feature type="transmembrane region" description="Helical" evidence="7">
    <location>
        <begin position="175"/>
        <end position="194"/>
    </location>
</feature>
<keyword evidence="4" id="KW-0769">Symport</keyword>
<reference evidence="8" key="3">
    <citation type="submission" date="2015-06" db="UniProtKB">
        <authorList>
            <consortium name="EnsemblMetazoa"/>
        </authorList>
    </citation>
    <scope>IDENTIFICATION</scope>
</reference>
<proteinExistence type="predicted"/>
<dbReference type="InterPro" id="IPR050382">
    <property type="entry name" value="MFS_Na/Anion_cotransporter"/>
</dbReference>
<dbReference type="Proteomes" id="UP000014760">
    <property type="component" value="Unassembled WGS sequence"/>
</dbReference>
<reference evidence="9" key="1">
    <citation type="submission" date="2012-12" db="EMBL/GenBank/DDBJ databases">
        <authorList>
            <person name="Hellsten U."/>
            <person name="Grimwood J."/>
            <person name="Chapman J.A."/>
            <person name="Shapiro H."/>
            <person name="Aerts A."/>
            <person name="Otillar R.P."/>
            <person name="Terry A.Y."/>
            <person name="Boore J.L."/>
            <person name="Simakov O."/>
            <person name="Marletaz F."/>
            <person name="Cho S.-J."/>
            <person name="Edsinger-Gonzales E."/>
            <person name="Havlak P."/>
            <person name="Kuo D.-H."/>
            <person name="Larsson T."/>
            <person name="Lv J."/>
            <person name="Arendt D."/>
            <person name="Savage R."/>
            <person name="Osoegawa K."/>
            <person name="de Jong P."/>
            <person name="Lindberg D.R."/>
            <person name="Seaver E.C."/>
            <person name="Weisblat D.A."/>
            <person name="Putnam N.H."/>
            <person name="Grigoriev I.V."/>
            <person name="Rokhsar D.S."/>
        </authorList>
    </citation>
    <scope>NUCLEOTIDE SEQUENCE</scope>
    <source>
        <strain evidence="9">I ESC-2004</strain>
    </source>
</reference>
<protein>
    <recommendedName>
        <fullName evidence="10">Major facilitator superfamily (MFS) profile domain-containing protein</fullName>
    </recommendedName>
</protein>
<dbReference type="InterPro" id="IPR011701">
    <property type="entry name" value="MFS"/>
</dbReference>
<keyword evidence="6 7" id="KW-0472">Membrane</keyword>
<feature type="transmembrane region" description="Helical" evidence="7">
    <location>
        <begin position="136"/>
        <end position="155"/>
    </location>
</feature>
<evidence type="ECO:0000313" key="9">
    <source>
        <dbReference type="Proteomes" id="UP000014760"/>
    </source>
</evidence>
<evidence type="ECO:0000256" key="2">
    <source>
        <dbReference type="ARBA" id="ARBA00022448"/>
    </source>
</evidence>
<evidence type="ECO:0000256" key="4">
    <source>
        <dbReference type="ARBA" id="ARBA00022847"/>
    </source>
</evidence>
<dbReference type="GO" id="GO:0015293">
    <property type="term" value="F:symporter activity"/>
    <property type="evidence" value="ECO:0007669"/>
    <property type="project" value="UniProtKB-KW"/>
</dbReference>
<dbReference type="SUPFAM" id="SSF103473">
    <property type="entry name" value="MFS general substrate transporter"/>
    <property type="match status" value="1"/>
</dbReference>
<evidence type="ECO:0000313" key="8">
    <source>
        <dbReference type="EnsemblMetazoa" id="CapteP222996"/>
    </source>
</evidence>
<dbReference type="PANTHER" id="PTHR11662:SF279">
    <property type="entry name" value="VOLTAGE-GATED PURINE NUCLEOTIDE UNIPORTER SLC17A9"/>
    <property type="match status" value="1"/>
</dbReference>
<comment type="subcellular location">
    <subcellularLocation>
        <location evidence="1">Membrane</location>
        <topology evidence="1">Multi-pass membrane protein</topology>
    </subcellularLocation>
</comment>
<dbReference type="InterPro" id="IPR036259">
    <property type="entry name" value="MFS_trans_sf"/>
</dbReference>
<feature type="transmembrane region" description="Helical" evidence="7">
    <location>
        <begin position="396"/>
        <end position="418"/>
    </location>
</feature>
<dbReference type="GO" id="GO:0016020">
    <property type="term" value="C:membrane"/>
    <property type="evidence" value="ECO:0007669"/>
    <property type="project" value="UniProtKB-SubCell"/>
</dbReference>
<dbReference type="Pfam" id="PF07690">
    <property type="entry name" value="MFS_1"/>
    <property type="match status" value="1"/>
</dbReference>
<dbReference type="InterPro" id="IPR044777">
    <property type="entry name" value="SLC17A9-like"/>
</dbReference>
<accession>X2ATU3</accession>
<feature type="transmembrane region" description="Helical" evidence="7">
    <location>
        <begin position="372"/>
        <end position="390"/>
    </location>
</feature>
<name>X2ATU3_CAPTE</name>
<feature type="transmembrane region" description="Helical" evidence="7">
    <location>
        <begin position="299"/>
        <end position="320"/>
    </location>
</feature>
<dbReference type="CDD" id="cd17380">
    <property type="entry name" value="MFS_SLC17A9_like"/>
    <property type="match status" value="1"/>
</dbReference>
<evidence type="ECO:0000256" key="5">
    <source>
        <dbReference type="ARBA" id="ARBA00022989"/>
    </source>
</evidence>
<feature type="transmembrane region" description="Helical" evidence="7">
    <location>
        <begin position="340"/>
        <end position="360"/>
    </location>
</feature>
<keyword evidence="3 7" id="KW-0812">Transmembrane</keyword>
<organism evidence="8 9">
    <name type="scientific">Capitella teleta</name>
    <name type="common">Polychaete worm</name>
    <dbReference type="NCBI Taxonomy" id="283909"/>
    <lineage>
        <taxon>Eukaryota</taxon>
        <taxon>Metazoa</taxon>
        <taxon>Spiralia</taxon>
        <taxon>Lophotrochozoa</taxon>
        <taxon>Annelida</taxon>
        <taxon>Polychaeta</taxon>
        <taxon>Sedentaria</taxon>
        <taxon>Scolecida</taxon>
        <taxon>Capitellidae</taxon>
        <taxon>Capitella</taxon>
    </lineage>
</organism>
<evidence type="ECO:0008006" key="10">
    <source>
        <dbReference type="Google" id="ProtNLM"/>
    </source>
</evidence>
<evidence type="ECO:0000256" key="6">
    <source>
        <dbReference type="ARBA" id="ARBA00023136"/>
    </source>
</evidence>
<dbReference type="GO" id="GO:0015867">
    <property type="term" value="P:ATP transport"/>
    <property type="evidence" value="ECO:0007669"/>
    <property type="project" value="TreeGrafter"/>
</dbReference>
<keyword evidence="9" id="KW-1185">Reference proteome</keyword>
<dbReference type="HOGENOM" id="CLU_519959_0_0_1"/>
<dbReference type="AlphaFoldDB" id="X2ATU3"/>
<sequence length="524" mass="58048">MVTVIHDPLGSSDLILRIQIQSLTEIGPDSTFVTGGTQVMGAKSITQECVCEISKWEISAGVLTEFYQKPCLQSGGRSICWRRLSAALQVAHPQRISVMSDTMSDESSTTLILPKMEVNQAADQSGRFWGRYDKRMWLGSLFMGSMMLYASRTAMPLCTMAISSELGWDKTDTGSVLSAFFWGYTMTQILGGYLSDRIGGDKLLMSGAMGWTILTFWTPQIIRWSSTKSTALALIVISRVLVGCFQGLLGMTWLLYLRYYMVAKDRKRALVLSMKDNVTSQLPRDQIKVPWGILFTKPAFWAVVIGHFCNNNAYFILLSWLPTYFEENFPDEKGWVFNVVPWLVAIPMQWFAGWAADHLLSKGLSTTFVRKLMQSISFGGVSFFLFMISYTSSYGGALFCMASALACGSFHSAGILVNPQDIAPKYAGSVFGLMNTAGAIPGFIGVYVAGYILQSTQSWAAVFNQTALVCLVGCRLKIGTLSACLMLIGKELNMVGPATLKAEFLIKDERVNGTVKKFWLLERR</sequence>
<dbReference type="EMBL" id="AMQN01010477">
    <property type="status" value="NOT_ANNOTATED_CDS"/>
    <property type="molecule type" value="Genomic_DNA"/>
</dbReference>
<keyword evidence="5 7" id="KW-1133">Transmembrane helix</keyword>
<evidence type="ECO:0000256" key="3">
    <source>
        <dbReference type="ARBA" id="ARBA00022692"/>
    </source>
</evidence>
<feature type="transmembrane region" description="Helical" evidence="7">
    <location>
        <begin position="465"/>
        <end position="488"/>
    </location>
</feature>